<keyword evidence="9 16" id="KW-0547">Nucleotide-binding</keyword>
<comment type="pathway">
    <text evidence="3 16 17">Pyrimidine metabolism; CTP biosynthesis via salvage pathway; CTP from cytidine: step 1/3.</text>
</comment>
<organism evidence="19 20">
    <name type="scientific">Brevibacillus thermoruber</name>
    <dbReference type="NCBI Taxonomy" id="33942"/>
    <lineage>
        <taxon>Bacteria</taxon>
        <taxon>Bacillati</taxon>
        <taxon>Bacillota</taxon>
        <taxon>Bacilli</taxon>
        <taxon>Bacillales</taxon>
        <taxon>Paenibacillaceae</taxon>
        <taxon>Brevibacillus</taxon>
    </lineage>
</organism>
<gene>
    <name evidence="16 19" type="primary">udk</name>
    <name evidence="19" type="ORF">O3V59_16475</name>
</gene>
<evidence type="ECO:0000256" key="12">
    <source>
        <dbReference type="ARBA" id="ARBA00030641"/>
    </source>
</evidence>
<evidence type="ECO:0000256" key="6">
    <source>
        <dbReference type="ARBA" id="ARBA00021478"/>
    </source>
</evidence>
<dbReference type="RefSeq" id="WP_255433419.1">
    <property type="nucleotide sequence ID" value="NZ_JAPYYP010000024.1"/>
</dbReference>
<dbReference type="GO" id="GO:0005737">
    <property type="term" value="C:cytoplasm"/>
    <property type="evidence" value="ECO:0007669"/>
    <property type="project" value="UniProtKB-SubCell"/>
</dbReference>
<dbReference type="InterPro" id="IPR026008">
    <property type="entry name" value="Uridine_kinase"/>
</dbReference>
<evidence type="ECO:0000256" key="13">
    <source>
        <dbReference type="ARBA" id="ARBA00031452"/>
    </source>
</evidence>
<protein>
    <recommendedName>
        <fullName evidence="6 16">Uridine kinase</fullName>
        <ecNumber evidence="5 16">2.7.1.48</ecNumber>
    </recommendedName>
    <alternativeName>
        <fullName evidence="12 16">Cytidine monophosphokinase</fullName>
    </alternativeName>
    <alternativeName>
        <fullName evidence="13 16">Uridine monophosphokinase</fullName>
    </alternativeName>
</protein>
<keyword evidence="11 16" id="KW-0067">ATP-binding</keyword>
<evidence type="ECO:0000256" key="17">
    <source>
        <dbReference type="RuleBase" id="RU003825"/>
    </source>
</evidence>
<comment type="similarity">
    <text evidence="4 16 17">Belongs to the uridine kinase family.</text>
</comment>
<dbReference type="EC" id="2.7.1.48" evidence="5 16"/>
<dbReference type="PRINTS" id="PR00988">
    <property type="entry name" value="URIDINKINASE"/>
</dbReference>
<feature type="binding site" evidence="16">
    <location>
        <begin position="31"/>
        <end position="38"/>
    </location>
    <ligand>
        <name>ATP</name>
        <dbReference type="ChEBI" id="CHEBI:30616"/>
    </ligand>
</feature>
<dbReference type="CDD" id="cd02023">
    <property type="entry name" value="UMPK"/>
    <property type="match status" value="1"/>
</dbReference>
<evidence type="ECO:0000256" key="3">
    <source>
        <dbReference type="ARBA" id="ARBA00004784"/>
    </source>
</evidence>
<keyword evidence="7 16" id="KW-0963">Cytoplasm</keyword>
<keyword evidence="8 16" id="KW-0808">Transferase</keyword>
<evidence type="ECO:0000256" key="4">
    <source>
        <dbReference type="ARBA" id="ARBA00005408"/>
    </source>
</evidence>
<sequence>MRERAPAVRPGSSKRKETWSMGHPVLIGVAGGSGSGKTTVARELFRQFQNDSVAMIEQDSYYKDQSHLSLEERSMTNYDHPFAFDNDLLLFHLQELMQRRPIQKPIYDFKVHNRKRETVLVEPKDVIILEGMLILEDPRIRDMMDIKVFVDTDADVRIVRRIMRDIEERGRSLESVVNQYLNVVRPMHLQFIEPTKRYADVIIPEGGYNRVALDLLSTKIRNILLEKQQLSNA</sequence>
<evidence type="ECO:0000313" key="19">
    <source>
        <dbReference type="EMBL" id="MDA5109963.1"/>
    </source>
</evidence>
<dbReference type="InterPro" id="IPR000764">
    <property type="entry name" value="Uridine_kinase-like"/>
</dbReference>
<dbReference type="EMBL" id="JAPYYP010000024">
    <property type="protein sequence ID" value="MDA5109963.1"/>
    <property type="molecule type" value="Genomic_DNA"/>
</dbReference>
<dbReference type="GO" id="GO:0004849">
    <property type="term" value="F:uridine kinase activity"/>
    <property type="evidence" value="ECO:0007669"/>
    <property type="project" value="UniProtKB-UniRule"/>
</dbReference>
<feature type="domain" description="Phosphoribulokinase/uridine kinase" evidence="18">
    <location>
        <begin position="26"/>
        <end position="211"/>
    </location>
</feature>
<evidence type="ECO:0000256" key="8">
    <source>
        <dbReference type="ARBA" id="ARBA00022679"/>
    </source>
</evidence>
<dbReference type="InterPro" id="IPR006083">
    <property type="entry name" value="PRK/URK"/>
</dbReference>
<evidence type="ECO:0000256" key="15">
    <source>
        <dbReference type="ARBA" id="ARBA00048909"/>
    </source>
</evidence>
<comment type="subcellular location">
    <subcellularLocation>
        <location evidence="1 16 17">Cytoplasm</location>
    </subcellularLocation>
</comment>
<dbReference type="GO" id="GO:0005524">
    <property type="term" value="F:ATP binding"/>
    <property type="evidence" value="ECO:0007669"/>
    <property type="project" value="UniProtKB-UniRule"/>
</dbReference>
<keyword evidence="20" id="KW-1185">Reference proteome</keyword>
<evidence type="ECO:0000256" key="1">
    <source>
        <dbReference type="ARBA" id="ARBA00004496"/>
    </source>
</evidence>
<evidence type="ECO:0000259" key="18">
    <source>
        <dbReference type="Pfam" id="PF00485"/>
    </source>
</evidence>
<evidence type="ECO:0000256" key="16">
    <source>
        <dbReference type="HAMAP-Rule" id="MF_00551"/>
    </source>
</evidence>
<dbReference type="GO" id="GO:0044211">
    <property type="term" value="P:CTP salvage"/>
    <property type="evidence" value="ECO:0007669"/>
    <property type="project" value="UniProtKB-UniRule"/>
</dbReference>
<evidence type="ECO:0000256" key="11">
    <source>
        <dbReference type="ARBA" id="ARBA00022840"/>
    </source>
</evidence>
<dbReference type="AlphaFoldDB" id="A0A9X3TT71"/>
<name>A0A9X3TT71_9BACL</name>
<evidence type="ECO:0000256" key="9">
    <source>
        <dbReference type="ARBA" id="ARBA00022741"/>
    </source>
</evidence>
<proteinExistence type="inferred from homology"/>
<dbReference type="SUPFAM" id="SSF52540">
    <property type="entry name" value="P-loop containing nucleoside triphosphate hydrolases"/>
    <property type="match status" value="1"/>
</dbReference>
<evidence type="ECO:0000256" key="5">
    <source>
        <dbReference type="ARBA" id="ARBA00012137"/>
    </source>
</evidence>
<keyword evidence="10 16" id="KW-0418">Kinase</keyword>
<dbReference type="Gene3D" id="3.40.50.300">
    <property type="entry name" value="P-loop containing nucleotide triphosphate hydrolases"/>
    <property type="match status" value="1"/>
</dbReference>
<reference evidence="19" key="1">
    <citation type="submission" date="2022-12" db="EMBL/GenBank/DDBJ databases">
        <title>Draft genome sequence of the thermophilic strain Brevibacillus thermoruber HT42, isolated from Los Humeros, Puebla, Mexico, with biotechnological potential.</title>
        <authorList>
            <person name="Lara Sanchez J."/>
            <person name="Solis Palacios R."/>
            <person name="Bustos Baena A.S."/>
            <person name="Ruz Baez A.E."/>
            <person name="Espinosa Luna G."/>
            <person name="Oliart Ros R.M."/>
        </authorList>
    </citation>
    <scope>NUCLEOTIDE SEQUENCE</scope>
    <source>
        <strain evidence="19">HT42</strain>
    </source>
</reference>
<comment type="catalytic activity">
    <reaction evidence="14 17">
        <text>cytidine + ATP = CMP + ADP + H(+)</text>
        <dbReference type="Rhea" id="RHEA:24674"/>
        <dbReference type="ChEBI" id="CHEBI:15378"/>
        <dbReference type="ChEBI" id="CHEBI:17562"/>
        <dbReference type="ChEBI" id="CHEBI:30616"/>
        <dbReference type="ChEBI" id="CHEBI:60377"/>
        <dbReference type="ChEBI" id="CHEBI:456216"/>
        <dbReference type="EC" id="2.7.1.48"/>
    </reaction>
</comment>
<accession>A0A9X3TT71</accession>
<dbReference type="HAMAP" id="MF_00551">
    <property type="entry name" value="Uridine_kinase"/>
    <property type="match status" value="1"/>
</dbReference>
<evidence type="ECO:0000256" key="10">
    <source>
        <dbReference type="ARBA" id="ARBA00022777"/>
    </source>
</evidence>
<dbReference type="NCBIfam" id="TIGR00235">
    <property type="entry name" value="udk"/>
    <property type="match status" value="1"/>
</dbReference>
<comment type="caution">
    <text evidence="19">The sequence shown here is derived from an EMBL/GenBank/DDBJ whole genome shotgun (WGS) entry which is preliminary data.</text>
</comment>
<dbReference type="PANTHER" id="PTHR10285">
    <property type="entry name" value="URIDINE KINASE"/>
    <property type="match status" value="1"/>
</dbReference>
<dbReference type="GO" id="GO:0044206">
    <property type="term" value="P:UMP salvage"/>
    <property type="evidence" value="ECO:0007669"/>
    <property type="project" value="UniProtKB-UniRule"/>
</dbReference>
<dbReference type="Pfam" id="PF00485">
    <property type="entry name" value="PRK"/>
    <property type="match status" value="1"/>
</dbReference>
<comment type="pathway">
    <text evidence="2 16 17">Pyrimidine metabolism; UMP biosynthesis via salvage pathway; UMP from uridine: step 1/1.</text>
</comment>
<evidence type="ECO:0000256" key="7">
    <source>
        <dbReference type="ARBA" id="ARBA00022490"/>
    </source>
</evidence>
<evidence type="ECO:0000256" key="2">
    <source>
        <dbReference type="ARBA" id="ARBA00004690"/>
    </source>
</evidence>
<dbReference type="NCBIfam" id="NF004018">
    <property type="entry name" value="PRK05480.1"/>
    <property type="match status" value="1"/>
</dbReference>
<evidence type="ECO:0000313" key="20">
    <source>
        <dbReference type="Proteomes" id="UP001151071"/>
    </source>
</evidence>
<dbReference type="InterPro" id="IPR027417">
    <property type="entry name" value="P-loop_NTPase"/>
</dbReference>
<dbReference type="Proteomes" id="UP001151071">
    <property type="component" value="Unassembled WGS sequence"/>
</dbReference>
<evidence type="ECO:0000256" key="14">
    <source>
        <dbReference type="ARBA" id="ARBA00047436"/>
    </source>
</evidence>
<comment type="catalytic activity">
    <reaction evidence="15 16 17">
        <text>uridine + ATP = UMP + ADP + H(+)</text>
        <dbReference type="Rhea" id="RHEA:16825"/>
        <dbReference type="ChEBI" id="CHEBI:15378"/>
        <dbReference type="ChEBI" id="CHEBI:16704"/>
        <dbReference type="ChEBI" id="CHEBI:30616"/>
        <dbReference type="ChEBI" id="CHEBI:57865"/>
        <dbReference type="ChEBI" id="CHEBI:456216"/>
        <dbReference type="EC" id="2.7.1.48"/>
    </reaction>
</comment>